<evidence type="ECO:0000256" key="1">
    <source>
        <dbReference type="SAM" id="MobiDB-lite"/>
    </source>
</evidence>
<keyword evidence="3" id="KW-1185">Reference proteome</keyword>
<sequence>APFAQPFWGAQRVAPVPGSQASRAMELAGGMSQQSLGDSRKPTGMKGKVHDLATTLHSQSEELGIEKGNMQSIKSEQATSTSGMQAMPRNLGSSGFGRAAVALALFALDADRSVGTMGALSRTGWASAPAALVCTVVALLGVSDARNPTSDVPIYTTSDVDVGAERHWALVLEDDATDEELGGIRQELNNGQHSHPGRGQMPLVVGSMTRKSLNALLARHKGRVKFVQEHMWATISGPCTLDGTCVQSPNHPSNYGGNQMCTIGIDEANAAPIVVEAFNTESNSDYLIVNGHMWATISGPCTLDGTCVQSPNHPSNYGGNQMCTIGIDEVNAAPIVVEAFNTESNSDYLIVNGVELEVASDSVVSPAVSYRPCDGQPWPAARGVPRVLVVRSPNGQSSCEGAYSLAVEDVGMPQGMPVWANGKGRWLYSSPVGTWRHRRLPGPGEQVHQLFGPPLQPGLAHGGHARPGAQNLVACGGSGVQGGLGRRCHGDGLDSPRRVPHKGQGLQCGGGRRAPGRRGPVARGGAAAPAEPQAEPRASSLRSRASRPRGPRRAEGLPTDPAASRTRASRCAGAAPELGRASGSGGSGGPSAGRAGRRRRRRLEEWASPRTLVPAACCEWPRAAPRAACGARSSRPCWPRVSSPVGDCRRGSLRAVGLVRGAQRRSENSAKLCLFCFCP</sequence>
<name>A0ABN9UT86_9DINO</name>
<evidence type="ECO:0000313" key="3">
    <source>
        <dbReference type="Proteomes" id="UP001189429"/>
    </source>
</evidence>
<protein>
    <recommendedName>
        <fullName evidence="4">Subtilisin</fullName>
    </recommendedName>
</protein>
<feature type="compositionally biased region" description="Basic and acidic residues" evidence="1">
    <location>
        <begin position="488"/>
        <end position="497"/>
    </location>
</feature>
<evidence type="ECO:0008006" key="4">
    <source>
        <dbReference type="Google" id="ProtNLM"/>
    </source>
</evidence>
<feature type="region of interest" description="Disordered" evidence="1">
    <location>
        <begin position="486"/>
        <end position="600"/>
    </location>
</feature>
<dbReference type="Proteomes" id="UP001189429">
    <property type="component" value="Unassembled WGS sequence"/>
</dbReference>
<reference evidence="2" key="1">
    <citation type="submission" date="2023-10" db="EMBL/GenBank/DDBJ databases">
        <authorList>
            <person name="Chen Y."/>
            <person name="Shah S."/>
            <person name="Dougan E. K."/>
            <person name="Thang M."/>
            <person name="Chan C."/>
        </authorList>
    </citation>
    <scope>NUCLEOTIDE SEQUENCE [LARGE SCALE GENOMIC DNA]</scope>
</reference>
<proteinExistence type="predicted"/>
<feature type="non-terminal residue" evidence="2">
    <location>
        <position position="1"/>
    </location>
</feature>
<feature type="compositionally biased region" description="Low complexity" evidence="1">
    <location>
        <begin position="517"/>
        <end position="543"/>
    </location>
</feature>
<organism evidence="2 3">
    <name type="scientific">Prorocentrum cordatum</name>
    <dbReference type="NCBI Taxonomy" id="2364126"/>
    <lineage>
        <taxon>Eukaryota</taxon>
        <taxon>Sar</taxon>
        <taxon>Alveolata</taxon>
        <taxon>Dinophyceae</taxon>
        <taxon>Prorocentrales</taxon>
        <taxon>Prorocentraceae</taxon>
        <taxon>Prorocentrum</taxon>
    </lineage>
</organism>
<accession>A0ABN9UT86</accession>
<comment type="caution">
    <text evidence="2">The sequence shown here is derived from an EMBL/GenBank/DDBJ whole genome shotgun (WGS) entry which is preliminary data.</text>
</comment>
<evidence type="ECO:0000313" key="2">
    <source>
        <dbReference type="EMBL" id="CAK0861691.1"/>
    </source>
</evidence>
<feature type="compositionally biased region" description="Gly residues" evidence="1">
    <location>
        <begin position="582"/>
        <end position="591"/>
    </location>
</feature>
<gene>
    <name evidence="2" type="ORF">PCOR1329_LOCUS50292</name>
</gene>
<dbReference type="EMBL" id="CAUYUJ010016085">
    <property type="protein sequence ID" value="CAK0861691.1"/>
    <property type="molecule type" value="Genomic_DNA"/>
</dbReference>